<dbReference type="Gene3D" id="3.40.50.300">
    <property type="entry name" value="P-loop containing nucleotide triphosphate hydrolases"/>
    <property type="match status" value="1"/>
</dbReference>
<dbReference type="InterPro" id="IPR029033">
    <property type="entry name" value="His_PPase_superfam"/>
</dbReference>
<dbReference type="AlphaFoldDB" id="A0AAW0R874"/>
<dbReference type="EC" id="3.1.3.46" evidence="2"/>
<dbReference type="Gene3D" id="3.40.50.1240">
    <property type="entry name" value="Phosphoglycerate mutase-like"/>
    <property type="match status" value="1"/>
</dbReference>
<evidence type="ECO:0000259" key="8">
    <source>
        <dbReference type="Pfam" id="PF01591"/>
    </source>
</evidence>
<gene>
    <name evidence="9" type="ORF">PG999_002371</name>
</gene>
<evidence type="ECO:0000256" key="6">
    <source>
        <dbReference type="PIRSR" id="PIRSR613078-1"/>
    </source>
</evidence>
<dbReference type="PROSITE" id="PS00175">
    <property type="entry name" value="PG_MUTASE"/>
    <property type="match status" value="1"/>
</dbReference>
<sequence length="443" mass="50919">MAPRTNGIGVQVEDTKICVVMVGLPARGKSFIAQKAQRYLQWLSIDAQTFNVGNYRRTEAPHPSADFFDLSNAEGEKRRRAAAEAAMHDMLDWFRNGGVIGILDATNSTKERRKWVLDTCTKEGIEVLFVESKCDDEAMIMANIRDVKLTSPDYQGQDPEQAAQDFKNRIQNYEKVYKSLDEDGDENDYTYLKIMDVGSQVIINRIRDYLQSRVVYYLMNLHIRPRSVWLSRHGESLYNLDGRIGGDADLSPRGHQYAQKLPQLVRDSVGEDRPLTVWTSTLKRTISTARFLPENYNQLQWKALDELDAGVCDGMTYQEIKDVYPEDFVQRDEDKYNYRYRGGESYRDVVIRLEPIIMELERSEDIIIVTHQAILRCIYAYFMKKDQSKSPWMNVPLHTLIKLTPRAYGTDEERFSADIPAVSTWRGKGSTAKHENPTPGANI</sequence>
<comment type="caution">
    <text evidence="9">The sequence shown here is derived from an EMBL/GenBank/DDBJ whole genome shotgun (WGS) entry which is preliminary data.</text>
</comment>
<dbReference type="InterPro" id="IPR027417">
    <property type="entry name" value="P-loop_NTPase"/>
</dbReference>
<dbReference type="GO" id="GO:0003873">
    <property type="term" value="F:6-phosphofructo-2-kinase activity"/>
    <property type="evidence" value="ECO:0007669"/>
    <property type="project" value="InterPro"/>
</dbReference>
<keyword evidence="4" id="KW-0378">Hydrolase</keyword>
<evidence type="ECO:0000256" key="3">
    <source>
        <dbReference type="ARBA" id="ARBA00022741"/>
    </source>
</evidence>
<dbReference type="EMBL" id="JAQQWP010000002">
    <property type="protein sequence ID" value="KAK8129991.1"/>
    <property type="molecule type" value="Genomic_DNA"/>
</dbReference>
<proteinExistence type="inferred from homology"/>
<reference evidence="9 10" key="1">
    <citation type="submission" date="2023-01" db="EMBL/GenBank/DDBJ databases">
        <title>Analysis of 21 Apiospora genomes using comparative genomics revels a genus with tremendous synthesis potential of carbohydrate active enzymes and secondary metabolites.</title>
        <authorList>
            <person name="Sorensen T."/>
        </authorList>
    </citation>
    <scope>NUCLEOTIDE SEQUENCE [LARGE SCALE GENOMIC DNA]</scope>
    <source>
        <strain evidence="9 10">CBS 117206</strain>
    </source>
</reference>
<dbReference type="SUPFAM" id="SSF53254">
    <property type="entry name" value="Phosphoglycerate mutase-like"/>
    <property type="match status" value="1"/>
</dbReference>
<dbReference type="Proteomes" id="UP001392437">
    <property type="component" value="Unassembled WGS sequence"/>
</dbReference>
<feature type="active site" description="Proton donor/acceptor" evidence="6">
    <location>
        <position position="306"/>
    </location>
</feature>
<dbReference type="Pfam" id="PF00300">
    <property type="entry name" value="His_Phos_1"/>
    <property type="match status" value="1"/>
</dbReference>
<dbReference type="GO" id="GO:0006000">
    <property type="term" value="P:fructose metabolic process"/>
    <property type="evidence" value="ECO:0007669"/>
    <property type="project" value="InterPro"/>
</dbReference>
<dbReference type="GO" id="GO:0006003">
    <property type="term" value="P:fructose 2,6-bisphosphate metabolic process"/>
    <property type="evidence" value="ECO:0007669"/>
    <property type="project" value="InterPro"/>
</dbReference>
<protein>
    <recommendedName>
        <fullName evidence="2">fructose-2,6-bisphosphate 2-phosphatase</fullName>
        <ecNumber evidence="2">3.1.3.46</ecNumber>
    </recommendedName>
</protein>
<evidence type="ECO:0000313" key="10">
    <source>
        <dbReference type="Proteomes" id="UP001392437"/>
    </source>
</evidence>
<dbReference type="Pfam" id="PF01591">
    <property type="entry name" value="6PF2K"/>
    <property type="match status" value="1"/>
</dbReference>
<dbReference type="FunFam" id="3.40.50.300:FF:000644">
    <property type="entry name" value="GpmB, Fructose-2,6-bisphosphatase"/>
    <property type="match status" value="1"/>
</dbReference>
<evidence type="ECO:0000256" key="5">
    <source>
        <dbReference type="ARBA" id="ARBA00022840"/>
    </source>
</evidence>
<name>A0AAW0R874_9PEZI</name>
<feature type="binding site" evidence="7">
    <location>
        <position position="284"/>
    </location>
    <ligand>
        <name>substrate</name>
    </ligand>
</feature>
<dbReference type="GO" id="GO:0005524">
    <property type="term" value="F:ATP binding"/>
    <property type="evidence" value="ECO:0007669"/>
    <property type="project" value="UniProtKB-KW"/>
</dbReference>
<dbReference type="GO" id="GO:0005829">
    <property type="term" value="C:cytosol"/>
    <property type="evidence" value="ECO:0007669"/>
    <property type="project" value="TreeGrafter"/>
</dbReference>
<dbReference type="InterPro" id="IPR013078">
    <property type="entry name" value="His_Pase_superF_clade-1"/>
</dbReference>
<feature type="domain" description="6-phosphofructo-2-kinase" evidence="8">
    <location>
        <begin position="10"/>
        <end position="225"/>
    </location>
</feature>
<dbReference type="SUPFAM" id="SSF52540">
    <property type="entry name" value="P-loop containing nucleoside triphosphate hydrolases"/>
    <property type="match status" value="1"/>
</dbReference>
<keyword evidence="10" id="KW-1185">Reference proteome</keyword>
<evidence type="ECO:0000313" key="9">
    <source>
        <dbReference type="EMBL" id="KAK8129991.1"/>
    </source>
</evidence>
<feature type="active site" description="Tele-phosphohistidine intermediate" evidence="6">
    <location>
        <position position="233"/>
    </location>
</feature>
<dbReference type="CDD" id="cd07067">
    <property type="entry name" value="HP_PGM_like"/>
    <property type="match status" value="1"/>
</dbReference>
<dbReference type="PIRSF" id="PIRSF000709">
    <property type="entry name" value="6PFK_2-Ptase"/>
    <property type="match status" value="1"/>
</dbReference>
<keyword evidence="3" id="KW-0547">Nucleotide-binding</keyword>
<dbReference type="InterPro" id="IPR013079">
    <property type="entry name" value="6Phosfructo_kin"/>
</dbReference>
<dbReference type="InterPro" id="IPR003094">
    <property type="entry name" value="6Pfruct_kin"/>
</dbReference>
<evidence type="ECO:0000256" key="2">
    <source>
        <dbReference type="ARBA" id="ARBA00013067"/>
    </source>
</evidence>
<dbReference type="PANTHER" id="PTHR10606:SF44">
    <property type="entry name" value="6-PHOSPHOFRUCTO 2-KINASE_FRUCTOSE 2,6-BISPHOSPHATASE LONG FORM"/>
    <property type="match status" value="1"/>
</dbReference>
<dbReference type="FunFam" id="3.40.50.1240:FF:000005">
    <property type="entry name" value="GpmB, Fructose-2,6-bisphosphatase"/>
    <property type="match status" value="1"/>
</dbReference>
<dbReference type="PRINTS" id="PR00991">
    <property type="entry name" value="6PFRUCTKNASE"/>
</dbReference>
<organism evidence="9 10">
    <name type="scientific">Apiospora kogelbergensis</name>
    <dbReference type="NCBI Taxonomy" id="1337665"/>
    <lineage>
        <taxon>Eukaryota</taxon>
        <taxon>Fungi</taxon>
        <taxon>Dikarya</taxon>
        <taxon>Ascomycota</taxon>
        <taxon>Pezizomycotina</taxon>
        <taxon>Sordariomycetes</taxon>
        <taxon>Xylariomycetidae</taxon>
        <taxon>Amphisphaeriales</taxon>
        <taxon>Apiosporaceae</taxon>
        <taxon>Apiospora</taxon>
    </lineage>
</organism>
<accession>A0AAW0R874</accession>
<dbReference type="GO" id="GO:0004331">
    <property type="term" value="F:fructose-2,6-bisphosphate 2-phosphatase activity"/>
    <property type="evidence" value="ECO:0007669"/>
    <property type="project" value="UniProtKB-EC"/>
</dbReference>
<dbReference type="SMART" id="SM00855">
    <property type="entry name" value="PGAM"/>
    <property type="match status" value="1"/>
</dbReference>
<evidence type="ECO:0000256" key="7">
    <source>
        <dbReference type="PIRSR" id="PIRSR613078-2"/>
    </source>
</evidence>
<dbReference type="InterPro" id="IPR001345">
    <property type="entry name" value="PG/BPGM_mutase_AS"/>
</dbReference>
<dbReference type="PANTHER" id="PTHR10606">
    <property type="entry name" value="6-PHOSPHOFRUCTO-2-KINASE/FRUCTOSE-2,6-BISPHOSPHATASE"/>
    <property type="match status" value="1"/>
</dbReference>
<keyword evidence="5" id="KW-0067">ATP-binding</keyword>
<comment type="similarity">
    <text evidence="1">In the C-terminal section; belongs to the phosphoglycerate mutase family.</text>
</comment>
<evidence type="ECO:0000256" key="1">
    <source>
        <dbReference type="ARBA" id="ARBA00008408"/>
    </source>
</evidence>
<feature type="binding site" evidence="7">
    <location>
        <begin position="232"/>
        <end position="239"/>
    </location>
    <ligand>
        <name>substrate</name>
    </ligand>
</feature>
<evidence type="ECO:0000256" key="4">
    <source>
        <dbReference type="ARBA" id="ARBA00022801"/>
    </source>
</evidence>